<evidence type="ECO:0008006" key="4">
    <source>
        <dbReference type="Google" id="ProtNLM"/>
    </source>
</evidence>
<keyword evidence="1" id="KW-0472">Membrane</keyword>
<feature type="transmembrane region" description="Helical" evidence="1">
    <location>
        <begin position="165"/>
        <end position="186"/>
    </location>
</feature>
<evidence type="ECO:0000313" key="2">
    <source>
        <dbReference type="EMBL" id="PZT53571.1"/>
    </source>
</evidence>
<feature type="transmembrane region" description="Helical" evidence="1">
    <location>
        <begin position="136"/>
        <end position="159"/>
    </location>
</feature>
<reference evidence="2 3" key="1">
    <citation type="submission" date="2018-06" db="EMBL/GenBank/DDBJ databases">
        <title>Isolation of heavy metals resistant Paenibacillus silvae NC2 from Gold-Copper mine in ZiJin, China.</title>
        <authorList>
            <person name="Xu J."/>
            <person name="Mazhar H.S."/>
            <person name="Rensing C."/>
        </authorList>
    </citation>
    <scope>NUCLEOTIDE SEQUENCE [LARGE SCALE GENOMIC DNA]</scope>
    <source>
        <strain evidence="2 3">NC2</strain>
    </source>
</reference>
<feature type="transmembrane region" description="Helical" evidence="1">
    <location>
        <begin position="38"/>
        <end position="58"/>
    </location>
</feature>
<dbReference type="SUPFAM" id="SSF103473">
    <property type="entry name" value="MFS general substrate transporter"/>
    <property type="match status" value="1"/>
</dbReference>
<accession>A0A2W6NCS9</accession>
<sequence length="204" mass="22196">MNIAFYPFWAASTLLSLIQVISITALTCLTYKQTDSLIYAVLLLCIYALGHAAAKLIFHRLAKHFAASGLMLAMPLIKALLLIAAAFASSHLTEYAALIYISFILLSVVTRWESLLLKSLRPQLIEGEDLDKTNNLISFANNTVTGIGLIMTAITILYAGIPLALWIAASLSLAALALIGTVQRLIRNSSHSSLKLSPRHAHHK</sequence>
<dbReference type="EMBL" id="QKWW01000067">
    <property type="protein sequence ID" value="PZT53571.1"/>
    <property type="molecule type" value="Genomic_DNA"/>
</dbReference>
<dbReference type="InterPro" id="IPR036259">
    <property type="entry name" value="MFS_trans_sf"/>
</dbReference>
<feature type="transmembrane region" description="Helical" evidence="1">
    <location>
        <begin position="70"/>
        <end position="89"/>
    </location>
</feature>
<name>A0A2W6NCS9_9BACL</name>
<dbReference type="AlphaFoldDB" id="A0A2W6NCS9"/>
<comment type="caution">
    <text evidence="2">The sequence shown here is derived from an EMBL/GenBank/DDBJ whole genome shotgun (WGS) entry which is preliminary data.</text>
</comment>
<protein>
    <recommendedName>
        <fullName evidence="4">MFS transporter</fullName>
    </recommendedName>
</protein>
<evidence type="ECO:0000313" key="3">
    <source>
        <dbReference type="Proteomes" id="UP000249204"/>
    </source>
</evidence>
<dbReference type="Proteomes" id="UP000249204">
    <property type="component" value="Unassembled WGS sequence"/>
</dbReference>
<organism evidence="2 3">
    <name type="scientific">Paenibacillus silvae</name>
    <dbReference type="NCBI Taxonomy" id="1325358"/>
    <lineage>
        <taxon>Bacteria</taxon>
        <taxon>Bacillati</taxon>
        <taxon>Bacillota</taxon>
        <taxon>Bacilli</taxon>
        <taxon>Bacillales</taxon>
        <taxon>Paenibacillaceae</taxon>
        <taxon>Paenibacillus</taxon>
    </lineage>
</organism>
<evidence type="ECO:0000256" key="1">
    <source>
        <dbReference type="SAM" id="Phobius"/>
    </source>
</evidence>
<dbReference type="RefSeq" id="WP_111272234.1">
    <property type="nucleotide sequence ID" value="NZ_QKWW01000067.1"/>
</dbReference>
<keyword evidence="1" id="KW-0812">Transmembrane</keyword>
<proteinExistence type="predicted"/>
<gene>
    <name evidence="2" type="ORF">DN757_21505</name>
</gene>
<keyword evidence="1" id="KW-1133">Transmembrane helix</keyword>
<feature type="transmembrane region" description="Helical" evidence="1">
    <location>
        <begin position="95"/>
        <end position="115"/>
    </location>
</feature>